<proteinExistence type="predicted"/>
<reference evidence="2" key="1">
    <citation type="submission" date="2020-06" db="EMBL/GenBank/DDBJ databases">
        <title>Draft genomic sequecing of Geomonas sp. Red745.</title>
        <authorList>
            <person name="Itoh H."/>
            <person name="Xu Z.X."/>
            <person name="Ushijima N."/>
            <person name="Masuda Y."/>
            <person name="Shiratori Y."/>
            <person name="Senoo K."/>
        </authorList>
    </citation>
    <scope>NUCLEOTIDE SEQUENCE [LARGE SCALE GENOMIC DNA]</scope>
    <source>
        <strain evidence="2">Red745</strain>
    </source>
</reference>
<gene>
    <name evidence="1" type="ORF">GMLC_07860</name>
</gene>
<name>A0A6V8N5V5_9BACT</name>
<accession>A0A6V8N5V5</accession>
<dbReference type="RefSeq" id="WP_183359763.1">
    <property type="nucleotide sequence ID" value="NZ_BLXZ01000002.1"/>
</dbReference>
<evidence type="ECO:0008006" key="3">
    <source>
        <dbReference type="Google" id="ProtNLM"/>
    </source>
</evidence>
<dbReference type="EMBL" id="BLXZ01000002">
    <property type="protein sequence ID" value="GFO67207.1"/>
    <property type="molecule type" value="Genomic_DNA"/>
</dbReference>
<dbReference type="Proteomes" id="UP000587586">
    <property type="component" value="Unassembled WGS sequence"/>
</dbReference>
<protein>
    <recommendedName>
        <fullName evidence="3">Cytochrome c domain-containing protein</fullName>
    </recommendedName>
</protein>
<dbReference type="PROSITE" id="PS51257">
    <property type="entry name" value="PROKAR_LIPOPROTEIN"/>
    <property type="match status" value="1"/>
</dbReference>
<evidence type="ECO:0000313" key="2">
    <source>
        <dbReference type="Proteomes" id="UP000587586"/>
    </source>
</evidence>
<dbReference type="AlphaFoldDB" id="A0A6V8N5V5"/>
<sequence length="272" mass="27003">MKTNQQQHTQGRLGISAGAAVLLVSLLIAGCGGGGGTPGAVNGVVPSVTPFTGNSYSVTTDNYGMTNPNYLAASTSTLGVVLRSALATSMSDPDFKTVSRIDIPAGVAAHGSYSLGSGGSGTPAFPGTVYFFNGHQSTLLRTVGGSISFSSFGANPGDRVTGSFSAVVEDGSDSATPKATYTIAASFDFVNETAGAVLPAPAAASAAAPSYDAKCAACHALGSYDSTTQGASDLALKGGKLTSQFGSDLPGHQGVTLSQGELSGLKVLLNAY</sequence>
<organism evidence="1 2">
    <name type="scientific">Geomonas limicola</name>
    <dbReference type="NCBI Taxonomy" id="2740186"/>
    <lineage>
        <taxon>Bacteria</taxon>
        <taxon>Pseudomonadati</taxon>
        <taxon>Thermodesulfobacteriota</taxon>
        <taxon>Desulfuromonadia</taxon>
        <taxon>Geobacterales</taxon>
        <taxon>Geobacteraceae</taxon>
        <taxon>Geomonas</taxon>
    </lineage>
</organism>
<keyword evidence="2" id="KW-1185">Reference proteome</keyword>
<comment type="caution">
    <text evidence="1">The sequence shown here is derived from an EMBL/GenBank/DDBJ whole genome shotgun (WGS) entry which is preliminary data.</text>
</comment>
<evidence type="ECO:0000313" key="1">
    <source>
        <dbReference type="EMBL" id="GFO67207.1"/>
    </source>
</evidence>